<dbReference type="KEGG" id="aja:AJAP_15705"/>
<evidence type="ECO:0008006" key="3">
    <source>
        <dbReference type="Google" id="ProtNLM"/>
    </source>
</evidence>
<organism evidence="1 2">
    <name type="scientific">Amycolatopsis japonica</name>
    <dbReference type="NCBI Taxonomy" id="208439"/>
    <lineage>
        <taxon>Bacteria</taxon>
        <taxon>Bacillati</taxon>
        <taxon>Actinomycetota</taxon>
        <taxon>Actinomycetes</taxon>
        <taxon>Pseudonocardiales</taxon>
        <taxon>Pseudonocardiaceae</taxon>
        <taxon>Amycolatopsis</taxon>
        <taxon>Amycolatopsis japonica group</taxon>
    </lineage>
</organism>
<dbReference type="HOGENOM" id="CLU_168298_2_0_11"/>
<accession>A0A075UU56</accession>
<keyword evidence="2" id="KW-1185">Reference proteome</keyword>
<sequence length="112" mass="11859">MSFQVVPAEIGKHAATVDGIAERLGTVLSAANTAAMSDEAYGLICAFVPPFINPAEEKTIDSIKAAIDGVKATAANLRTAERSYTEQDTAGVEMFKQYEAAIPATPKEKAQR</sequence>
<dbReference type="Pfam" id="PF10824">
    <property type="entry name" value="T7SS_ESX_EspC"/>
    <property type="match status" value="1"/>
</dbReference>
<dbReference type="AlphaFoldDB" id="A0A075UU56"/>
<reference evidence="1 2" key="1">
    <citation type="journal article" date="2014" name="J. Biotechnol.">
        <title>Complete genome sequence of the actinobacterium Amycolatopsis japonica MG417-CF17(T) (=DSM 44213T) producing (S,S)-N,N'-ethylenediaminedisuccinic acid.</title>
        <authorList>
            <person name="Stegmann E."/>
            <person name="Albersmeier A."/>
            <person name="Spohn M."/>
            <person name="Gert H."/>
            <person name="Weber T."/>
            <person name="Wohlleben W."/>
            <person name="Kalinowski J."/>
            <person name="Ruckert C."/>
        </authorList>
    </citation>
    <scope>NUCLEOTIDE SEQUENCE [LARGE SCALE GENOMIC DNA]</scope>
    <source>
        <strain evidence="2">MG417-CF17 (DSM 44213)</strain>
    </source>
</reference>
<evidence type="ECO:0000313" key="2">
    <source>
        <dbReference type="Proteomes" id="UP000028492"/>
    </source>
</evidence>
<dbReference type="RefSeq" id="WP_038512139.1">
    <property type="nucleotide sequence ID" value="NZ_CP008953.1"/>
</dbReference>
<proteinExistence type="predicted"/>
<gene>
    <name evidence="1" type="ORF">AJAP_15705</name>
</gene>
<evidence type="ECO:0000313" key="1">
    <source>
        <dbReference type="EMBL" id="AIG76014.1"/>
    </source>
</evidence>
<dbReference type="InterPro" id="IPR022536">
    <property type="entry name" value="EspC"/>
</dbReference>
<dbReference type="EMBL" id="CP008953">
    <property type="protein sequence ID" value="AIG76014.1"/>
    <property type="molecule type" value="Genomic_DNA"/>
</dbReference>
<name>A0A075UU56_9PSEU</name>
<dbReference type="STRING" id="208439.AJAP_15705"/>
<protein>
    <recommendedName>
        <fullName evidence="3">ESX-1 secretion-associated protein</fullName>
    </recommendedName>
</protein>
<dbReference type="Proteomes" id="UP000028492">
    <property type="component" value="Chromosome"/>
</dbReference>
<dbReference type="GO" id="GO:0009306">
    <property type="term" value="P:protein secretion"/>
    <property type="evidence" value="ECO:0007669"/>
    <property type="project" value="InterPro"/>
</dbReference>